<evidence type="ECO:0000256" key="1">
    <source>
        <dbReference type="SAM" id="MobiDB-lite"/>
    </source>
</evidence>
<reference evidence="3 4" key="1">
    <citation type="submission" date="2019-01" db="EMBL/GenBank/DDBJ databases">
        <title>A draft genome assembly of the solar-powered sea slug Elysia chlorotica.</title>
        <authorList>
            <person name="Cai H."/>
            <person name="Li Q."/>
            <person name="Fang X."/>
            <person name="Li J."/>
            <person name="Curtis N.E."/>
            <person name="Altenburger A."/>
            <person name="Shibata T."/>
            <person name="Feng M."/>
            <person name="Maeda T."/>
            <person name="Schwartz J.A."/>
            <person name="Shigenobu S."/>
            <person name="Lundholm N."/>
            <person name="Nishiyama T."/>
            <person name="Yang H."/>
            <person name="Hasebe M."/>
            <person name="Li S."/>
            <person name="Pierce S.K."/>
            <person name="Wang J."/>
        </authorList>
    </citation>
    <scope>NUCLEOTIDE SEQUENCE [LARGE SCALE GENOMIC DNA]</scope>
    <source>
        <strain evidence="3">EC2010</strain>
        <tissue evidence="3">Whole organism of an adult</tissue>
    </source>
</reference>
<feature type="compositionally biased region" description="Acidic residues" evidence="1">
    <location>
        <begin position="677"/>
        <end position="700"/>
    </location>
</feature>
<proteinExistence type="predicted"/>
<evidence type="ECO:0000313" key="3">
    <source>
        <dbReference type="EMBL" id="RUS69267.1"/>
    </source>
</evidence>
<name>A0A3S1B0Z8_ELYCH</name>
<evidence type="ECO:0000313" key="4">
    <source>
        <dbReference type="Proteomes" id="UP000271974"/>
    </source>
</evidence>
<dbReference type="STRING" id="188477.A0A3S1B0Z8"/>
<dbReference type="PANTHER" id="PTHR34284:SF1">
    <property type="entry name" value="FG-GAP REPEAT-CONTAINING PROTEIN"/>
    <property type="match status" value="1"/>
</dbReference>
<gene>
    <name evidence="3" type="ORF">EGW08_022972</name>
</gene>
<comment type="caution">
    <text evidence="3">The sequence shown here is derived from an EMBL/GenBank/DDBJ whole genome shotgun (WGS) entry which is preliminary data.</text>
</comment>
<keyword evidence="4" id="KW-1185">Reference proteome</keyword>
<keyword evidence="2" id="KW-0472">Membrane</keyword>
<keyword evidence="2" id="KW-0812">Transmembrane</keyword>
<dbReference type="Proteomes" id="UP000271974">
    <property type="component" value="Unassembled WGS sequence"/>
</dbReference>
<evidence type="ECO:0000256" key="2">
    <source>
        <dbReference type="SAM" id="Phobius"/>
    </source>
</evidence>
<evidence type="ECO:0008006" key="5">
    <source>
        <dbReference type="Google" id="ProtNLM"/>
    </source>
</evidence>
<feature type="transmembrane region" description="Helical" evidence="2">
    <location>
        <begin position="652"/>
        <end position="671"/>
    </location>
</feature>
<feature type="region of interest" description="Disordered" evidence="1">
    <location>
        <begin position="677"/>
        <end position="717"/>
    </location>
</feature>
<organism evidence="3 4">
    <name type="scientific">Elysia chlorotica</name>
    <name type="common">Eastern emerald elysia</name>
    <name type="synonym">Sea slug</name>
    <dbReference type="NCBI Taxonomy" id="188477"/>
    <lineage>
        <taxon>Eukaryota</taxon>
        <taxon>Metazoa</taxon>
        <taxon>Spiralia</taxon>
        <taxon>Lophotrochozoa</taxon>
        <taxon>Mollusca</taxon>
        <taxon>Gastropoda</taxon>
        <taxon>Heterobranchia</taxon>
        <taxon>Euthyneura</taxon>
        <taxon>Panpulmonata</taxon>
        <taxon>Sacoglossa</taxon>
        <taxon>Placobranchoidea</taxon>
        <taxon>Plakobranchidae</taxon>
        <taxon>Elysia</taxon>
    </lineage>
</organism>
<protein>
    <recommendedName>
        <fullName evidence="5">FG-GAP repeat-containing protein</fullName>
    </recommendedName>
</protein>
<accession>A0A3S1B0Z8</accession>
<dbReference type="EMBL" id="RQTK01001753">
    <property type="protein sequence ID" value="RUS69267.1"/>
    <property type="molecule type" value="Genomic_DNA"/>
</dbReference>
<sequence>MGFSSFLSVRFGLRELFYASICILLGYLLRVRDSYSLNPMWRKRSELTKFANGKFMTDVDRCPVPIITDLEGDGVNEIVLISNDLQHLNILAMPLANEDDDKTLAHVEVKSKTELPLKERVTGHTPKPYVVGVGFTVPYLSMMQIRKQIIVVVTDDWQVLCYNHDLDLLWQQQLALPEVDFRLLEVKSVTVHVSPFSIKQKHQGLVVVAGNFRYRRHKKDLYAELKEKESQNHQNRTFDTSEEEENETTTQFSAFAIGADDGTLIWTQTFGGSGSFKESSKTKLSDIHWKLQLHYNAGQKDESPWRDYGSQLDQFMPHMWADNSDTQVIMARVNKEFGKGSPEQSNEDYDEPSPAPALSPHHFIGFSYGGHRPHSPDEHVKNPNSLVLRSPDGLHIVSLVTGQPRTSLIFPADRSLYMDIDQDGYAEKFVWDLGKHYSPCFLDIWRMNPLQEKIDQVSLCTSKRLFWVRSWSMEEDIYKKIPPQLIKSVARKSGVLRHFLGHNLFEDKTYDIITYGSLGRISSLALDGTIHWQTVTDAKWADMSMTLRRAGGRSLPESVKEEFLLSFQPSMLIMPIEVAGPKVAVAVASWNLLAIVDLKEGILLGQHSLPAPSTGPLVYGDFDNDGLMDIIVTCKKGYIGFSLKLQHNYEYTVLYTVIVFLVIILFSWIVAMSAQNDDNESDNDNDDDDDDDENNFEDEAVVVRGDDNLDKLQGNFG</sequence>
<dbReference type="AlphaFoldDB" id="A0A3S1B0Z8"/>
<dbReference type="PANTHER" id="PTHR34284">
    <property type="entry name" value="FG-GAP REPEAT-CONTAINING PROTEIN"/>
    <property type="match status" value="1"/>
</dbReference>
<dbReference type="OrthoDB" id="270568at2759"/>
<keyword evidence="2" id="KW-1133">Transmembrane helix</keyword>